<evidence type="ECO:0000313" key="1">
    <source>
        <dbReference type="EMBL" id="OOM82147.1"/>
    </source>
</evidence>
<dbReference type="Proteomes" id="UP000190890">
    <property type="component" value="Unassembled WGS sequence"/>
</dbReference>
<dbReference type="STRING" id="29367.CLPUN_04860"/>
<sequence>MEINIFLPKYMAEFKCICSSCTDSCCAGWDINIDEDTYNKYLHSTGEFNHLLERKFTENKNEHDSFNHGFMILKDESRCPFLNSNMLCDIHGGFGEENLCITCRSYPRVFNIVDNIYEKSGLPSCIEICSRALLNKNKMEFIESTEEISEEEIEIRRIIDTEAFDGTESLLQYFWDIRLMSINIIQNRSFSIEERLNILKSFYEQIQEKNNLQSFDDFEALMDNFNDEEVDYENLKGINFSEDNEFYRRLGDYELLKNIRSVKLKECVKEYKAGILKCNNVFENTASNGEELFSPSDISGYLENIPKHFKELETYSYVFENYIVNQIFKDLVPFNKGESLTESVKALINSYRIIKAYVIGIAINSEEKITGEKIIRVIQALSKDIEHNKVFKNLLEK</sequence>
<dbReference type="OrthoDB" id="86584at2"/>
<protein>
    <submittedName>
        <fullName evidence="1">Flagellar biosynthetic protein FliU</fullName>
    </submittedName>
</protein>
<dbReference type="NCBIfam" id="NF038110">
    <property type="entry name" value="Lys_methyl_FliB"/>
    <property type="match status" value="1"/>
</dbReference>
<dbReference type="RefSeq" id="WP_077845785.1">
    <property type="nucleotide sequence ID" value="NZ_LZZM01000027.1"/>
</dbReference>
<dbReference type="EMBL" id="LZZM01000027">
    <property type="protein sequence ID" value="OOM82147.1"/>
    <property type="molecule type" value="Genomic_DNA"/>
</dbReference>
<dbReference type="AlphaFoldDB" id="A0A1S8TWL1"/>
<name>A0A1S8TWL1_9CLOT</name>
<keyword evidence="1" id="KW-0969">Cilium</keyword>
<accession>A0A1S8TWL1</accession>
<keyword evidence="1" id="KW-0282">Flagellum</keyword>
<keyword evidence="1" id="KW-0966">Cell projection</keyword>
<gene>
    <name evidence="1" type="primary">fliU</name>
    <name evidence="1" type="ORF">CLPUN_04860</name>
</gene>
<reference evidence="1 2" key="1">
    <citation type="submission" date="2016-05" db="EMBL/GenBank/DDBJ databases">
        <title>Microbial solvent formation.</title>
        <authorList>
            <person name="Poehlein A."/>
            <person name="Montoya Solano J.D."/>
            <person name="Flitsch S."/>
            <person name="Krabben P."/>
            <person name="Duerre P."/>
            <person name="Daniel R."/>
        </authorList>
    </citation>
    <scope>NUCLEOTIDE SEQUENCE [LARGE SCALE GENOMIC DNA]</scope>
    <source>
        <strain evidence="1 2">DSM 2619</strain>
    </source>
</reference>
<comment type="caution">
    <text evidence="1">The sequence shown here is derived from an EMBL/GenBank/DDBJ whole genome shotgun (WGS) entry which is preliminary data.</text>
</comment>
<evidence type="ECO:0000313" key="2">
    <source>
        <dbReference type="Proteomes" id="UP000190890"/>
    </source>
</evidence>
<proteinExistence type="predicted"/>
<organism evidence="1 2">
    <name type="scientific">Clostridium puniceum</name>
    <dbReference type="NCBI Taxonomy" id="29367"/>
    <lineage>
        <taxon>Bacteria</taxon>
        <taxon>Bacillati</taxon>
        <taxon>Bacillota</taxon>
        <taxon>Clostridia</taxon>
        <taxon>Eubacteriales</taxon>
        <taxon>Clostridiaceae</taxon>
        <taxon>Clostridium</taxon>
    </lineage>
</organism>
<keyword evidence="2" id="KW-1185">Reference proteome</keyword>